<evidence type="ECO:0000256" key="4">
    <source>
        <dbReference type="ARBA" id="ARBA00022475"/>
    </source>
</evidence>
<reference evidence="10 11" key="1">
    <citation type="submission" date="2015-11" db="EMBL/GenBank/DDBJ databases">
        <title>Draft genome sequence of Paramesorhizobium deserti A-3-E, a strain highly resistant to diverse beta-lactam antibiotics.</title>
        <authorList>
            <person name="Lv R."/>
            <person name="Yang X."/>
            <person name="Fang N."/>
            <person name="Guo J."/>
            <person name="Luo X."/>
            <person name="Peng F."/>
            <person name="Yang R."/>
            <person name="Cui Y."/>
            <person name="Fang C."/>
            <person name="Song Y."/>
        </authorList>
    </citation>
    <scope>NUCLEOTIDE SEQUENCE [LARGE SCALE GENOMIC DNA]</scope>
    <source>
        <strain evidence="10 11">A-3-E</strain>
    </source>
</reference>
<keyword evidence="11" id="KW-1185">Reference proteome</keyword>
<feature type="transmembrane region" description="Helical" evidence="9">
    <location>
        <begin position="203"/>
        <end position="224"/>
    </location>
</feature>
<evidence type="ECO:0000313" key="10">
    <source>
        <dbReference type="EMBL" id="KXF75038.1"/>
    </source>
</evidence>
<dbReference type="PIRSF" id="PIRSF005419">
    <property type="entry name" value="FlhA"/>
    <property type="match status" value="1"/>
</dbReference>
<dbReference type="OrthoDB" id="9759185at2"/>
<dbReference type="GO" id="GO:0009306">
    <property type="term" value="P:protein secretion"/>
    <property type="evidence" value="ECO:0007669"/>
    <property type="project" value="InterPro"/>
</dbReference>
<evidence type="ECO:0000256" key="8">
    <source>
        <dbReference type="ARBA" id="ARBA00023136"/>
    </source>
</evidence>
<dbReference type="PANTHER" id="PTHR30161">
    <property type="entry name" value="FLAGELLAR EXPORT PROTEIN, MEMBRANE FLHA SUBUNIT-RELATED"/>
    <property type="match status" value="1"/>
</dbReference>
<dbReference type="STRING" id="1494590.ATN84_20330"/>
<comment type="similarity">
    <text evidence="2">Belongs to the FHIPEP (flagella/HR/invasion proteins export pore) family.</text>
</comment>
<evidence type="ECO:0000313" key="11">
    <source>
        <dbReference type="Proteomes" id="UP000070107"/>
    </source>
</evidence>
<dbReference type="Gene3D" id="3.40.30.60">
    <property type="entry name" value="FHIPEP family, domain 1"/>
    <property type="match status" value="1"/>
</dbReference>
<feature type="transmembrane region" description="Helical" evidence="9">
    <location>
        <begin position="20"/>
        <end position="38"/>
    </location>
</feature>
<keyword evidence="6 9" id="KW-0812">Transmembrane</keyword>
<dbReference type="GO" id="GO:0005886">
    <property type="term" value="C:plasma membrane"/>
    <property type="evidence" value="ECO:0007669"/>
    <property type="project" value="UniProtKB-SubCell"/>
</dbReference>
<proteinExistence type="inferred from homology"/>
<feature type="transmembrane region" description="Helical" evidence="9">
    <location>
        <begin position="76"/>
        <end position="98"/>
    </location>
</feature>
<keyword evidence="5" id="KW-0997">Cell inner membrane</keyword>
<dbReference type="AlphaFoldDB" id="A0A135HP98"/>
<dbReference type="RefSeq" id="WP_068884818.1">
    <property type="nucleotide sequence ID" value="NZ_LNTU01000039.1"/>
</dbReference>
<evidence type="ECO:0000256" key="6">
    <source>
        <dbReference type="ARBA" id="ARBA00022692"/>
    </source>
</evidence>
<dbReference type="InterPro" id="IPR001712">
    <property type="entry name" value="T3SS_FHIPEP"/>
</dbReference>
<dbReference type="Gene3D" id="3.40.50.12790">
    <property type="entry name" value="FHIPEP family, domain 4"/>
    <property type="match status" value="1"/>
</dbReference>
<keyword evidence="8 9" id="KW-0472">Membrane</keyword>
<dbReference type="InterPro" id="IPR006302">
    <property type="entry name" value="T3SS_HrcV"/>
</dbReference>
<dbReference type="Gene3D" id="1.10.8.540">
    <property type="entry name" value="FHIPEP family, domain 3"/>
    <property type="match status" value="1"/>
</dbReference>
<dbReference type="PANTHER" id="PTHR30161:SF2">
    <property type="entry name" value="INVASION PROTEIN INVA"/>
    <property type="match status" value="1"/>
</dbReference>
<gene>
    <name evidence="10" type="ORF">ATN84_20330</name>
</gene>
<dbReference type="InterPro" id="IPR042194">
    <property type="entry name" value="FHIPEP_1"/>
</dbReference>
<dbReference type="InterPro" id="IPR042196">
    <property type="entry name" value="FHIPEP_4"/>
</dbReference>
<comment type="caution">
    <text evidence="10">The sequence shown here is derived from an EMBL/GenBank/DDBJ whole genome shotgun (WGS) entry which is preliminary data.</text>
</comment>
<dbReference type="NCBIfam" id="TIGR01399">
    <property type="entry name" value="hrcV"/>
    <property type="match status" value="1"/>
</dbReference>
<sequence length="712" mass="77148">MSTVAALNGFARRAAKRSDVVIAAFMMLAIVMMIIPMPTFLVDMLIGLNIAFSLLILVVAFYIFKPVQFSALPSVILLATLFRLSLSITTTRLILLQADAGQIVSAFGEFVIAGQVIIGLVVFLVITIAQFVVITKGAERVAEVAARFTLDALPGKQMSIDNEARNGDIDQDEARLRRRNLERESQFYGAMDGAMKFVKGDAIAGLIIIVVNLIGGLFVGMMQHDMRFSDAAQTYSLLSVGDGLITQIPALLIAVASGVVVTRVASEREQDLGSEIVGQLVADSRALALAAALLFAMGFVPGFPTFVFLGLGAGAGGLAYLIHRRSSPGTAEEQQEPEILTNAREADHAEEAAVLGSKLSSRLVAWIGRDLAAQVHPQVFRQLADRTRHDLLNDLGVSVPAIDLMADPRSDGEDFRVDLEGVPVVSGAIPVGYLLLTGDPVDLDLMKIPYRRGPAPTGDREAVWIEDVHAGALRNAGISFEEPSSVLAHVLADVLRRYASHFIGLQETRLLLTQIEEDYGDLVKEAVSVASLQKISEVLRRLVEEDIPIGNLRAILEAIVEWGPRVPTAYGLVEHARVALARQISHRNAEMNRVISAYVLTRHAEEALRAALERGEAGGFAGVPEQISKPIIDQLRRYGEKASPDAVRAVLTSMDIRRHLRNLLVRNEIRLPVLSYQEIASEFSVQSLGAISLPPPSLRQIRNSEPAASSQA</sequence>
<organism evidence="10 11">
    <name type="scientific">Paramesorhizobium deserti</name>
    <dbReference type="NCBI Taxonomy" id="1494590"/>
    <lineage>
        <taxon>Bacteria</taxon>
        <taxon>Pseudomonadati</taxon>
        <taxon>Pseudomonadota</taxon>
        <taxon>Alphaproteobacteria</taxon>
        <taxon>Hyphomicrobiales</taxon>
        <taxon>Phyllobacteriaceae</taxon>
        <taxon>Paramesorhizobium</taxon>
    </lineage>
</organism>
<evidence type="ECO:0000256" key="2">
    <source>
        <dbReference type="ARBA" id="ARBA00008835"/>
    </source>
</evidence>
<evidence type="ECO:0000256" key="5">
    <source>
        <dbReference type="ARBA" id="ARBA00022519"/>
    </source>
</evidence>
<accession>A0A135HP98</accession>
<keyword evidence="3" id="KW-0813">Transport</keyword>
<dbReference type="PRINTS" id="PR00949">
    <property type="entry name" value="TYPE3IMAPROT"/>
</dbReference>
<evidence type="ECO:0000256" key="9">
    <source>
        <dbReference type="SAM" id="Phobius"/>
    </source>
</evidence>
<dbReference type="Pfam" id="PF00771">
    <property type="entry name" value="FHIPEP"/>
    <property type="match status" value="1"/>
</dbReference>
<evidence type="ECO:0000256" key="7">
    <source>
        <dbReference type="ARBA" id="ARBA00022989"/>
    </source>
</evidence>
<keyword evidence="7 9" id="KW-1133">Transmembrane helix</keyword>
<dbReference type="EMBL" id="LNTU01000039">
    <property type="protein sequence ID" value="KXF75038.1"/>
    <property type="molecule type" value="Genomic_DNA"/>
</dbReference>
<feature type="transmembrane region" description="Helical" evidence="9">
    <location>
        <begin position="44"/>
        <end position="64"/>
    </location>
</feature>
<feature type="transmembrane region" description="Helical" evidence="9">
    <location>
        <begin position="244"/>
        <end position="264"/>
    </location>
</feature>
<dbReference type="Proteomes" id="UP000070107">
    <property type="component" value="Unassembled WGS sequence"/>
</dbReference>
<comment type="subcellular location">
    <subcellularLocation>
        <location evidence="1">Cell inner membrane</location>
        <topology evidence="1">Multi-pass membrane protein</topology>
    </subcellularLocation>
</comment>
<name>A0A135HP98_9HYPH</name>
<evidence type="ECO:0000256" key="1">
    <source>
        <dbReference type="ARBA" id="ARBA00004429"/>
    </source>
</evidence>
<dbReference type="InterPro" id="IPR042193">
    <property type="entry name" value="FHIPEP_3"/>
</dbReference>
<protein>
    <submittedName>
        <fullName evidence="10">Type III secretion protein</fullName>
    </submittedName>
</protein>
<feature type="transmembrane region" description="Helical" evidence="9">
    <location>
        <begin position="110"/>
        <end position="133"/>
    </location>
</feature>
<keyword evidence="4" id="KW-1003">Cell membrane</keyword>
<evidence type="ECO:0000256" key="3">
    <source>
        <dbReference type="ARBA" id="ARBA00022448"/>
    </source>
</evidence>